<dbReference type="InterPro" id="IPR038557">
    <property type="entry name" value="RLR_C_sf"/>
</dbReference>
<sequence>MGDEKQLEQETINAYKADMMYKAIEELKKIDARGVEHKVKIFQTEEIRKYWCKKDYESSKKSPRAKDDLEILCKQCSVVVCLVSEVRKIGSQHFVIAKDFPSKVTTKPHNYPKKFGVFEKKFKMYCKECPSDWRIVADRRGENRF</sequence>
<organism evidence="2 3">
    <name type="scientific">Dreissena polymorpha</name>
    <name type="common">Zebra mussel</name>
    <name type="synonym">Mytilus polymorpha</name>
    <dbReference type="NCBI Taxonomy" id="45954"/>
    <lineage>
        <taxon>Eukaryota</taxon>
        <taxon>Metazoa</taxon>
        <taxon>Spiralia</taxon>
        <taxon>Lophotrochozoa</taxon>
        <taxon>Mollusca</taxon>
        <taxon>Bivalvia</taxon>
        <taxon>Autobranchia</taxon>
        <taxon>Heteroconchia</taxon>
        <taxon>Euheterodonta</taxon>
        <taxon>Imparidentia</taxon>
        <taxon>Neoheterodontei</taxon>
        <taxon>Myida</taxon>
        <taxon>Dreissenoidea</taxon>
        <taxon>Dreissenidae</taxon>
        <taxon>Dreissena</taxon>
    </lineage>
</organism>
<dbReference type="Pfam" id="PF11648">
    <property type="entry name" value="RIG-I_C-RD"/>
    <property type="match status" value="1"/>
</dbReference>
<evidence type="ECO:0000313" key="3">
    <source>
        <dbReference type="Proteomes" id="UP000828390"/>
    </source>
</evidence>
<name>A0A9D4I4V6_DREPO</name>
<dbReference type="GO" id="GO:0003727">
    <property type="term" value="F:single-stranded RNA binding"/>
    <property type="evidence" value="ECO:0007669"/>
    <property type="project" value="TreeGrafter"/>
</dbReference>
<dbReference type="PANTHER" id="PTHR14074:SF16">
    <property type="entry name" value="ANTIVIRAL INNATE IMMUNE RESPONSE RECEPTOR RIG-I"/>
    <property type="match status" value="1"/>
</dbReference>
<dbReference type="Proteomes" id="UP000828390">
    <property type="component" value="Unassembled WGS sequence"/>
</dbReference>
<evidence type="ECO:0000313" key="2">
    <source>
        <dbReference type="EMBL" id="KAH3746562.1"/>
    </source>
</evidence>
<dbReference type="GO" id="GO:0008270">
    <property type="term" value="F:zinc ion binding"/>
    <property type="evidence" value="ECO:0007669"/>
    <property type="project" value="TreeGrafter"/>
</dbReference>
<feature type="domain" description="RLR CTR" evidence="1">
    <location>
        <begin position="59"/>
        <end position="145"/>
    </location>
</feature>
<dbReference type="PANTHER" id="PTHR14074">
    <property type="entry name" value="HELICASE WITH DEATH DOMAIN-RELATED"/>
    <property type="match status" value="1"/>
</dbReference>
<gene>
    <name evidence="2" type="ORF">DPMN_180971</name>
</gene>
<keyword evidence="3" id="KW-1185">Reference proteome</keyword>
<dbReference type="AlphaFoldDB" id="A0A9D4I4V6"/>
<dbReference type="GO" id="GO:0140374">
    <property type="term" value="P:antiviral innate immune response"/>
    <property type="evidence" value="ECO:0007669"/>
    <property type="project" value="TreeGrafter"/>
</dbReference>
<protein>
    <recommendedName>
        <fullName evidence="1">RLR CTR domain-containing protein</fullName>
    </recommendedName>
</protein>
<dbReference type="GO" id="GO:0002753">
    <property type="term" value="P:cytoplasmic pattern recognition receptor signaling pathway"/>
    <property type="evidence" value="ECO:0007669"/>
    <property type="project" value="TreeGrafter"/>
</dbReference>
<dbReference type="GO" id="GO:0003725">
    <property type="term" value="F:double-stranded RNA binding"/>
    <property type="evidence" value="ECO:0007669"/>
    <property type="project" value="TreeGrafter"/>
</dbReference>
<dbReference type="GO" id="GO:0005737">
    <property type="term" value="C:cytoplasm"/>
    <property type="evidence" value="ECO:0007669"/>
    <property type="project" value="TreeGrafter"/>
</dbReference>
<dbReference type="EMBL" id="JAIWYP010000010">
    <property type="protein sequence ID" value="KAH3746562.1"/>
    <property type="molecule type" value="Genomic_DNA"/>
</dbReference>
<comment type="caution">
    <text evidence="2">The sequence shown here is derived from an EMBL/GenBank/DDBJ whole genome shotgun (WGS) entry which is preliminary data.</text>
</comment>
<reference evidence="2" key="2">
    <citation type="submission" date="2020-11" db="EMBL/GenBank/DDBJ databases">
        <authorList>
            <person name="McCartney M.A."/>
            <person name="Auch B."/>
            <person name="Kono T."/>
            <person name="Mallez S."/>
            <person name="Becker A."/>
            <person name="Gohl D.M."/>
            <person name="Silverstein K.A.T."/>
            <person name="Koren S."/>
            <person name="Bechman K.B."/>
            <person name="Herman A."/>
            <person name="Abrahante J.E."/>
            <person name="Garbe J."/>
        </authorList>
    </citation>
    <scope>NUCLEOTIDE SEQUENCE</scope>
    <source>
        <strain evidence="2">Duluth1</strain>
        <tissue evidence="2">Whole animal</tissue>
    </source>
</reference>
<reference evidence="2" key="1">
    <citation type="journal article" date="2019" name="bioRxiv">
        <title>The Genome of the Zebra Mussel, Dreissena polymorpha: A Resource for Invasive Species Research.</title>
        <authorList>
            <person name="McCartney M.A."/>
            <person name="Auch B."/>
            <person name="Kono T."/>
            <person name="Mallez S."/>
            <person name="Zhang Y."/>
            <person name="Obille A."/>
            <person name="Becker A."/>
            <person name="Abrahante J.E."/>
            <person name="Garbe J."/>
            <person name="Badalamenti J.P."/>
            <person name="Herman A."/>
            <person name="Mangelson H."/>
            <person name="Liachko I."/>
            <person name="Sullivan S."/>
            <person name="Sone E.D."/>
            <person name="Koren S."/>
            <person name="Silverstein K.A.T."/>
            <person name="Beckman K.B."/>
            <person name="Gohl D.M."/>
        </authorList>
    </citation>
    <scope>NUCLEOTIDE SEQUENCE</scope>
    <source>
        <strain evidence="2">Duluth1</strain>
        <tissue evidence="2">Whole animal</tissue>
    </source>
</reference>
<dbReference type="InterPro" id="IPR021673">
    <property type="entry name" value="RLR_CTR"/>
</dbReference>
<proteinExistence type="predicted"/>
<evidence type="ECO:0000259" key="1">
    <source>
        <dbReference type="PROSITE" id="PS51789"/>
    </source>
</evidence>
<dbReference type="PROSITE" id="PS51789">
    <property type="entry name" value="RLR_CTR"/>
    <property type="match status" value="1"/>
</dbReference>
<accession>A0A9D4I4V6</accession>
<dbReference type="InterPro" id="IPR051363">
    <property type="entry name" value="RLR_Helicase"/>
</dbReference>
<dbReference type="Gene3D" id="2.170.150.30">
    <property type="entry name" value="RIG-I-like receptor, C-terminal regulatory domain"/>
    <property type="match status" value="1"/>
</dbReference>